<dbReference type="EMBL" id="MK814757">
    <property type="protein sequence ID" value="QCG77606.1"/>
    <property type="molecule type" value="Genomic_DNA"/>
</dbReference>
<evidence type="ECO:0000256" key="1">
    <source>
        <dbReference type="SAM" id="Coils"/>
    </source>
</evidence>
<proteinExistence type="predicted"/>
<dbReference type="KEGG" id="vg:55013807"/>
<protein>
    <submittedName>
        <fullName evidence="2">Uncharacterized protein</fullName>
    </submittedName>
</protein>
<evidence type="ECO:0000313" key="2">
    <source>
        <dbReference type="EMBL" id="QCG77606.1"/>
    </source>
</evidence>
<dbReference type="Proteomes" id="UP000298794">
    <property type="component" value="Segment"/>
</dbReference>
<keyword evidence="1" id="KW-0175">Coiled coil</keyword>
<reference evidence="2 3" key="1">
    <citation type="submission" date="2019-04" db="EMBL/GenBank/DDBJ databases">
        <authorList>
            <person name="Adelsberg A.K."/>
            <person name="Kohli N."/>
            <person name="Marar C.I."/>
            <person name="Roccamo R.A."/>
            <person name="Shoush J.M."/>
            <person name="Butela K.A."/>
            <person name="Garlena R.A."/>
            <person name="Russell D.A."/>
            <person name="Pope W.H."/>
            <person name="Jacobs-Sera D."/>
            <person name="Hatfull G.F."/>
        </authorList>
    </citation>
    <scope>NUCLEOTIDE SEQUENCE [LARGE SCALE GENOMIC DNA]</scope>
</reference>
<organism evidence="2 3">
    <name type="scientific">Gordonia phage Fairfaxidum</name>
    <dbReference type="NCBI Taxonomy" id="2572526"/>
    <lineage>
        <taxon>Viruses</taxon>
        <taxon>Duplodnaviria</taxon>
        <taxon>Heunggongvirae</taxon>
        <taxon>Uroviricota</taxon>
        <taxon>Caudoviricetes</taxon>
        <taxon>Fairfaxidumvirus</taxon>
        <taxon>Fairfaxidumvirus fairfaxidum</taxon>
    </lineage>
</organism>
<gene>
    <name evidence="2" type="primary">23</name>
    <name evidence="2" type="ORF">SEA_FAIRFAXIDUM_23</name>
</gene>
<dbReference type="GeneID" id="55013807"/>
<evidence type="ECO:0000313" key="3">
    <source>
        <dbReference type="Proteomes" id="UP000298794"/>
    </source>
</evidence>
<sequence>MKLWWQKEIREARARADESERSLRESAIRREEAEQLDARARRVEDTLHRELLQNGFADALRAAFGGAR</sequence>
<dbReference type="InterPro" id="IPR056037">
    <property type="entry name" value="DUF7620"/>
</dbReference>
<feature type="coiled-coil region" evidence="1">
    <location>
        <begin position="9"/>
        <end position="36"/>
    </location>
</feature>
<keyword evidence="3" id="KW-1185">Reference proteome</keyword>
<accession>A0A4D6T6E2</accession>
<name>A0A4D6T6E2_9CAUD</name>
<dbReference type="RefSeq" id="YP_009822311.1">
    <property type="nucleotide sequence ID" value="NC_048185.1"/>
</dbReference>
<dbReference type="Pfam" id="PF24596">
    <property type="entry name" value="DUF7620"/>
    <property type="match status" value="1"/>
</dbReference>